<reference evidence="4 5" key="1">
    <citation type="submission" date="2019-06" db="EMBL/GenBank/DDBJ databases">
        <title>Wine fermentation using esterase from Monascus purpureus.</title>
        <authorList>
            <person name="Geng C."/>
            <person name="Zhang Y."/>
        </authorList>
    </citation>
    <scope>NUCLEOTIDE SEQUENCE [LARGE SCALE GENOMIC DNA]</scope>
    <source>
        <strain evidence="4">HQ1</strain>
    </source>
</reference>
<evidence type="ECO:0000256" key="1">
    <source>
        <dbReference type="ARBA" id="ARBA00006484"/>
    </source>
</evidence>
<dbReference type="SUPFAM" id="SSF51735">
    <property type="entry name" value="NAD(P)-binding Rossmann-fold domains"/>
    <property type="match status" value="1"/>
</dbReference>
<evidence type="ECO:0000313" key="4">
    <source>
        <dbReference type="EMBL" id="TQB75128.1"/>
    </source>
</evidence>
<evidence type="ECO:0000256" key="3">
    <source>
        <dbReference type="ARBA" id="ARBA00023002"/>
    </source>
</evidence>
<dbReference type="PRINTS" id="PR00081">
    <property type="entry name" value="GDHRDH"/>
</dbReference>
<gene>
    <name evidence="4" type="ORF">MPDQ_003674</name>
</gene>
<keyword evidence="5" id="KW-1185">Reference proteome</keyword>
<sequence>MAQPQTIPDPDLITKMECFTKKYYRDTYPSIDPTQPELSQAGKVVIVTGASRGIGKQGFAASFARAHAAAIVLIARSTSNLAQTEDLIKRINPHTKVLSFAVDILDEAGIQNAMQETVKRVGIPSVLVNNAAAMTMENIASSDSESWWKIQEVNVKGTYITTKAFLGVTGTNPTSPTTIINVTSQAATHVAAGLSSYSISKLASIKINSHLAEEYPSITCVALNPGFIATEVATNIPILVPFIRDTPELAGDTAVWLSSGDRKFLSGRVMTAWWDVDEMLARKQEIIEGNLLTPCLRGRFGI</sequence>
<dbReference type="InterPro" id="IPR036291">
    <property type="entry name" value="NAD(P)-bd_dom_sf"/>
</dbReference>
<dbReference type="CDD" id="cd05233">
    <property type="entry name" value="SDR_c"/>
    <property type="match status" value="1"/>
</dbReference>
<dbReference type="EMBL" id="VIFY01000023">
    <property type="protein sequence ID" value="TQB75128.1"/>
    <property type="molecule type" value="Genomic_DNA"/>
</dbReference>
<dbReference type="PANTHER" id="PTHR42760">
    <property type="entry name" value="SHORT-CHAIN DEHYDROGENASES/REDUCTASES FAMILY MEMBER"/>
    <property type="match status" value="1"/>
</dbReference>
<comment type="similarity">
    <text evidence="1">Belongs to the short-chain dehydrogenases/reductases (SDR) family.</text>
</comment>
<name>A0A507QYR8_MONPU</name>
<evidence type="ECO:0000313" key="5">
    <source>
        <dbReference type="Proteomes" id="UP000319663"/>
    </source>
</evidence>
<dbReference type="PANTHER" id="PTHR42760:SF37">
    <property type="entry name" value="CLAVALDEHYDE DEHYDROGENASE"/>
    <property type="match status" value="1"/>
</dbReference>
<dbReference type="InterPro" id="IPR002347">
    <property type="entry name" value="SDR_fam"/>
</dbReference>
<evidence type="ECO:0008006" key="6">
    <source>
        <dbReference type="Google" id="ProtNLM"/>
    </source>
</evidence>
<comment type="caution">
    <text evidence="4">The sequence shown here is derived from an EMBL/GenBank/DDBJ whole genome shotgun (WGS) entry which is preliminary data.</text>
</comment>
<accession>A0A507QYR8</accession>
<organism evidence="4 5">
    <name type="scientific">Monascus purpureus</name>
    <name type="common">Red mold</name>
    <name type="synonym">Monascus anka</name>
    <dbReference type="NCBI Taxonomy" id="5098"/>
    <lineage>
        <taxon>Eukaryota</taxon>
        <taxon>Fungi</taxon>
        <taxon>Dikarya</taxon>
        <taxon>Ascomycota</taxon>
        <taxon>Pezizomycotina</taxon>
        <taxon>Eurotiomycetes</taxon>
        <taxon>Eurotiomycetidae</taxon>
        <taxon>Eurotiales</taxon>
        <taxon>Aspergillaceae</taxon>
        <taxon>Monascus</taxon>
    </lineage>
</organism>
<dbReference type="Gene3D" id="3.40.50.720">
    <property type="entry name" value="NAD(P)-binding Rossmann-like Domain"/>
    <property type="match status" value="1"/>
</dbReference>
<keyword evidence="3" id="KW-0560">Oxidoreductase</keyword>
<dbReference type="STRING" id="5098.A0A507QYR8"/>
<keyword evidence="2" id="KW-0521">NADP</keyword>
<dbReference type="AlphaFoldDB" id="A0A507QYR8"/>
<dbReference type="Pfam" id="PF00106">
    <property type="entry name" value="adh_short"/>
    <property type="match status" value="1"/>
</dbReference>
<dbReference type="OrthoDB" id="1933717at2759"/>
<dbReference type="Proteomes" id="UP000319663">
    <property type="component" value="Unassembled WGS sequence"/>
</dbReference>
<proteinExistence type="inferred from homology"/>
<dbReference type="GO" id="GO:0016616">
    <property type="term" value="F:oxidoreductase activity, acting on the CH-OH group of donors, NAD or NADP as acceptor"/>
    <property type="evidence" value="ECO:0007669"/>
    <property type="project" value="TreeGrafter"/>
</dbReference>
<evidence type="ECO:0000256" key="2">
    <source>
        <dbReference type="ARBA" id="ARBA00022857"/>
    </source>
</evidence>
<protein>
    <recommendedName>
        <fullName evidence="6">NAD(P)-binding protein</fullName>
    </recommendedName>
</protein>